<proteinExistence type="predicted"/>
<dbReference type="CDD" id="cd01310">
    <property type="entry name" value="TatD_DNAse"/>
    <property type="match status" value="1"/>
</dbReference>
<dbReference type="SUPFAM" id="SSF51556">
    <property type="entry name" value="Metallo-dependent hydrolases"/>
    <property type="match status" value="1"/>
</dbReference>
<sequence>MQSEEALPAHIRQRGDLEAGNRALSYPPDPEPLHVAVYDNHAHLEFADGENPMDYREHLDRAESVGVAGVLQVGTDVETSEWSVALAASEPRVLAAVSLHPNEAPKLHERGELDSALEAIAGLASKPRVVAIGETGLDFYRTDEPLHEVQRQSFREHIRIAKEHNLALQIHDRDAHRAVVETLKADGAPARTVFHCFSGDGELAEILAENGWYASFSGTVTFKNSEGLRDALRIMPRSHILVETDTPFLTPIPFRGKPNSPYMIPYTVRSMAETLGVEGNDLAAILTANTHEVYGTWDGAPASGQAAG</sequence>
<dbReference type="AlphaFoldDB" id="A0A6J6EJ11"/>
<dbReference type="PANTHER" id="PTHR46124">
    <property type="entry name" value="D-AMINOACYL-TRNA DEACYLASE"/>
    <property type="match status" value="1"/>
</dbReference>
<name>A0A6J6EJ11_9ZZZZ</name>
<evidence type="ECO:0000313" key="4">
    <source>
        <dbReference type="EMBL" id="CAB4572928.1"/>
    </source>
</evidence>
<dbReference type="InterPro" id="IPR001130">
    <property type="entry name" value="TatD-like"/>
</dbReference>
<dbReference type="FunFam" id="3.20.20.140:FF:000005">
    <property type="entry name" value="TatD family hydrolase"/>
    <property type="match status" value="1"/>
</dbReference>
<dbReference type="Pfam" id="PF01026">
    <property type="entry name" value="TatD_DNase"/>
    <property type="match status" value="1"/>
</dbReference>
<dbReference type="PROSITE" id="PS01091">
    <property type="entry name" value="TATD_3"/>
    <property type="match status" value="1"/>
</dbReference>
<keyword evidence="2" id="KW-0378">Hydrolase</keyword>
<protein>
    <submittedName>
        <fullName evidence="4">Unannotated protein</fullName>
    </submittedName>
</protein>
<dbReference type="GO" id="GO:0005829">
    <property type="term" value="C:cytosol"/>
    <property type="evidence" value="ECO:0007669"/>
    <property type="project" value="TreeGrafter"/>
</dbReference>
<feature type="region of interest" description="Disordered" evidence="3">
    <location>
        <begin position="1"/>
        <end position="28"/>
    </location>
</feature>
<gene>
    <name evidence="4" type="ORF">UFOPK1684_00853</name>
</gene>
<dbReference type="PANTHER" id="PTHR46124:SF2">
    <property type="entry name" value="D-AMINOACYL-TRNA DEACYLASE"/>
    <property type="match status" value="1"/>
</dbReference>
<dbReference type="EMBL" id="CAEZTM010000035">
    <property type="protein sequence ID" value="CAB4572928.1"/>
    <property type="molecule type" value="Genomic_DNA"/>
</dbReference>
<dbReference type="InterPro" id="IPR018228">
    <property type="entry name" value="DNase_TatD-rel_CS"/>
</dbReference>
<keyword evidence="1" id="KW-0479">Metal-binding</keyword>
<accession>A0A6J6EJ11</accession>
<reference evidence="4" key="1">
    <citation type="submission" date="2020-05" db="EMBL/GenBank/DDBJ databases">
        <authorList>
            <person name="Chiriac C."/>
            <person name="Salcher M."/>
            <person name="Ghai R."/>
            <person name="Kavagutti S V."/>
        </authorList>
    </citation>
    <scope>NUCLEOTIDE SEQUENCE</scope>
</reference>
<dbReference type="InterPro" id="IPR015991">
    <property type="entry name" value="TatD/YcfH-like"/>
</dbReference>
<dbReference type="NCBIfam" id="TIGR00010">
    <property type="entry name" value="YchF/TatD family DNA exonuclease"/>
    <property type="match status" value="1"/>
</dbReference>
<evidence type="ECO:0000256" key="2">
    <source>
        <dbReference type="ARBA" id="ARBA00022801"/>
    </source>
</evidence>
<dbReference type="GO" id="GO:0016788">
    <property type="term" value="F:hydrolase activity, acting on ester bonds"/>
    <property type="evidence" value="ECO:0007669"/>
    <property type="project" value="InterPro"/>
</dbReference>
<evidence type="ECO:0000256" key="3">
    <source>
        <dbReference type="SAM" id="MobiDB-lite"/>
    </source>
</evidence>
<dbReference type="GO" id="GO:0004536">
    <property type="term" value="F:DNA nuclease activity"/>
    <property type="evidence" value="ECO:0007669"/>
    <property type="project" value="InterPro"/>
</dbReference>
<organism evidence="4">
    <name type="scientific">freshwater metagenome</name>
    <dbReference type="NCBI Taxonomy" id="449393"/>
    <lineage>
        <taxon>unclassified sequences</taxon>
        <taxon>metagenomes</taxon>
        <taxon>ecological metagenomes</taxon>
    </lineage>
</organism>
<evidence type="ECO:0000256" key="1">
    <source>
        <dbReference type="ARBA" id="ARBA00022723"/>
    </source>
</evidence>
<dbReference type="PIRSF" id="PIRSF005902">
    <property type="entry name" value="DNase_TatD"/>
    <property type="match status" value="1"/>
</dbReference>
<dbReference type="InterPro" id="IPR032466">
    <property type="entry name" value="Metal_Hydrolase"/>
</dbReference>
<dbReference type="GO" id="GO:0046872">
    <property type="term" value="F:metal ion binding"/>
    <property type="evidence" value="ECO:0007669"/>
    <property type="project" value="UniProtKB-KW"/>
</dbReference>
<dbReference type="Gene3D" id="3.20.20.140">
    <property type="entry name" value="Metal-dependent hydrolases"/>
    <property type="match status" value="1"/>
</dbReference>